<feature type="compositionally biased region" description="Acidic residues" evidence="7">
    <location>
        <begin position="142"/>
        <end position="152"/>
    </location>
</feature>
<dbReference type="GO" id="GO:0003677">
    <property type="term" value="F:DNA binding"/>
    <property type="evidence" value="ECO:0007669"/>
    <property type="project" value="UniProtKB-KW"/>
</dbReference>
<accession>A0A7N2LBP9</accession>
<reference evidence="8 9" key="1">
    <citation type="journal article" date="2016" name="G3 (Bethesda)">
        <title>First Draft Assembly and Annotation of the Genome of a California Endemic Oak Quercus lobata Nee (Fagaceae).</title>
        <authorList>
            <person name="Sork V.L."/>
            <person name="Fitz-Gibbon S.T."/>
            <person name="Puiu D."/>
            <person name="Crepeau M."/>
            <person name="Gugger P.F."/>
            <person name="Sherman R."/>
            <person name="Stevens K."/>
            <person name="Langley C.H."/>
            <person name="Pellegrini M."/>
            <person name="Salzberg S.L."/>
        </authorList>
    </citation>
    <scope>NUCLEOTIDE SEQUENCE [LARGE SCALE GENOMIC DNA]</scope>
    <source>
        <strain evidence="8 9">cv. SW786</strain>
    </source>
</reference>
<comment type="catalytic activity">
    <reaction evidence="1">
        <text>ATP-dependent breakage, passage and rejoining of double-stranded DNA.</text>
        <dbReference type="EC" id="5.6.2.2"/>
    </reaction>
</comment>
<feature type="compositionally biased region" description="Low complexity" evidence="7">
    <location>
        <begin position="244"/>
        <end position="255"/>
    </location>
</feature>
<evidence type="ECO:0000256" key="1">
    <source>
        <dbReference type="ARBA" id="ARBA00000185"/>
    </source>
</evidence>
<dbReference type="OMA" id="MRKETPK"/>
<keyword evidence="5" id="KW-0238">DNA-binding</keyword>
<dbReference type="Gramene" id="QL04p008050:mrna">
    <property type="protein sequence ID" value="QL04p008050:mrna"/>
    <property type="gene ID" value="QL04p008050"/>
</dbReference>
<dbReference type="PANTHER" id="PTHR10169">
    <property type="entry name" value="DNA TOPOISOMERASE/GYRASE"/>
    <property type="match status" value="1"/>
</dbReference>
<dbReference type="EC" id="5.6.2.2" evidence="3"/>
<evidence type="ECO:0000256" key="4">
    <source>
        <dbReference type="ARBA" id="ARBA00023029"/>
    </source>
</evidence>
<keyword evidence="6" id="KW-0413">Isomerase</keyword>
<sequence>MAIGSLTIEKVLELCAERDKLNKEVDDMRKETPKSFWRKDLDALDGQLDELEKSDAQSEELRKKMRGKARGEAAMKSTRQAPKNPRKNNNKKANNAESVAEAVSSSMVAMEIEKAPVAAKPKGRAGSRKAPAKPKKQTLVLNDDDDDDDDDVLELKERLAAYNLDSSPDQSAAMETEVPKVPAKKKEPSKRAAAAQKKKPLATVLEISDGDDDDINEIDDDDEHSEIEVVAAPEAGKKGRRKPAANAKAGKAPASAKKRGAANKQQPQTLGQKLLTDMLKPAENSGISPEKKVRKMRASPFNKKSVCVGKG</sequence>
<dbReference type="PANTHER" id="PTHR10169:SF38">
    <property type="entry name" value="DNA TOPOISOMERASE 2"/>
    <property type="match status" value="1"/>
</dbReference>
<evidence type="ECO:0000256" key="5">
    <source>
        <dbReference type="ARBA" id="ARBA00023125"/>
    </source>
</evidence>
<organism evidence="8 9">
    <name type="scientific">Quercus lobata</name>
    <name type="common">Valley oak</name>
    <dbReference type="NCBI Taxonomy" id="97700"/>
    <lineage>
        <taxon>Eukaryota</taxon>
        <taxon>Viridiplantae</taxon>
        <taxon>Streptophyta</taxon>
        <taxon>Embryophyta</taxon>
        <taxon>Tracheophyta</taxon>
        <taxon>Spermatophyta</taxon>
        <taxon>Magnoliopsida</taxon>
        <taxon>eudicotyledons</taxon>
        <taxon>Gunneridae</taxon>
        <taxon>Pentapetalae</taxon>
        <taxon>rosids</taxon>
        <taxon>fabids</taxon>
        <taxon>Fagales</taxon>
        <taxon>Fagaceae</taxon>
        <taxon>Quercus</taxon>
    </lineage>
</organism>
<feature type="compositionally biased region" description="Low complexity" evidence="7">
    <location>
        <begin position="91"/>
        <end position="110"/>
    </location>
</feature>
<protein>
    <recommendedName>
        <fullName evidence="3">DNA topoisomerase (ATP-hydrolyzing)</fullName>
        <ecNumber evidence="3">5.6.2.2</ecNumber>
    </recommendedName>
</protein>
<dbReference type="GO" id="GO:0003918">
    <property type="term" value="F:DNA topoisomerase type II (double strand cut, ATP-hydrolyzing) activity"/>
    <property type="evidence" value="ECO:0007669"/>
    <property type="project" value="UniProtKB-EC"/>
</dbReference>
<dbReference type="GO" id="GO:0000712">
    <property type="term" value="P:resolution of meiotic recombination intermediates"/>
    <property type="evidence" value="ECO:0007669"/>
    <property type="project" value="TreeGrafter"/>
</dbReference>
<dbReference type="AlphaFoldDB" id="A0A7N2LBP9"/>
<feature type="compositionally biased region" description="Acidic residues" evidence="7">
    <location>
        <begin position="208"/>
        <end position="225"/>
    </location>
</feature>
<dbReference type="GO" id="GO:0000819">
    <property type="term" value="P:sister chromatid segregation"/>
    <property type="evidence" value="ECO:0007669"/>
    <property type="project" value="TreeGrafter"/>
</dbReference>
<dbReference type="InParanoid" id="A0A7N2LBP9"/>
<comment type="cofactor">
    <cofactor evidence="2">
        <name>Mg(2+)</name>
        <dbReference type="ChEBI" id="CHEBI:18420"/>
    </cofactor>
</comment>
<evidence type="ECO:0000313" key="9">
    <source>
        <dbReference type="Proteomes" id="UP000594261"/>
    </source>
</evidence>
<evidence type="ECO:0000313" key="8">
    <source>
        <dbReference type="EnsemblPlants" id="QL04p008050:mrna"/>
    </source>
</evidence>
<evidence type="ECO:0000256" key="6">
    <source>
        <dbReference type="ARBA" id="ARBA00023235"/>
    </source>
</evidence>
<dbReference type="InterPro" id="IPR050634">
    <property type="entry name" value="DNA_Topoisomerase_II"/>
</dbReference>
<dbReference type="EMBL" id="LRBV02000004">
    <property type="status" value="NOT_ANNOTATED_CDS"/>
    <property type="molecule type" value="Genomic_DNA"/>
</dbReference>
<dbReference type="EnsemblPlants" id="QL04p008050:mrna">
    <property type="protein sequence ID" value="QL04p008050:mrna"/>
    <property type="gene ID" value="QL04p008050"/>
</dbReference>
<proteinExistence type="predicted"/>
<keyword evidence="9" id="KW-1185">Reference proteome</keyword>
<evidence type="ECO:0000256" key="7">
    <source>
        <dbReference type="SAM" id="MobiDB-lite"/>
    </source>
</evidence>
<feature type="region of interest" description="Disordered" evidence="7">
    <location>
        <begin position="49"/>
        <end position="311"/>
    </location>
</feature>
<dbReference type="InterPro" id="IPR013757">
    <property type="entry name" value="Topo_IIA_A_a_sf"/>
</dbReference>
<evidence type="ECO:0000256" key="2">
    <source>
        <dbReference type="ARBA" id="ARBA00001946"/>
    </source>
</evidence>
<reference evidence="8" key="2">
    <citation type="submission" date="2021-01" db="UniProtKB">
        <authorList>
            <consortium name="EnsemblPlants"/>
        </authorList>
    </citation>
    <scope>IDENTIFICATION</scope>
</reference>
<dbReference type="Proteomes" id="UP000594261">
    <property type="component" value="Chromosome 4"/>
</dbReference>
<dbReference type="Gene3D" id="1.10.268.10">
    <property type="entry name" value="Topoisomerase, domain 3"/>
    <property type="match status" value="1"/>
</dbReference>
<name>A0A7N2LBP9_QUELO</name>
<feature type="compositionally biased region" description="Basic and acidic residues" evidence="7">
    <location>
        <begin position="50"/>
        <end position="62"/>
    </location>
</feature>
<dbReference type="GO" id="GO:0005634">
    <property type="term" value="C:nucleus"/>
    <property type="evidence" value="ECO:0007669"/>
    <property type="project" value="TreeGrafter"/>
</dbReference>
<keyword evidence="4" id="KW-0799">Topoisomerase</keyword>
<feature type="compositionally biased region" description="Basic residues" evidence="7">
    <location>
        <begin position="121"/>
        <end position="136"/>
    </location>
</feature>
<evidence type="ECO:0000256" key="3">
    <source>
        <dbReference type="ARBA" id="ARBA00012895"/>
    </source>
</evidence>
<dbReference type="GO" id="GO:0005524">
    <property type="term" value="F:ATP binding"/>
    <property type="evidence" value="ECO:0007669"/>
    <property type="project" value="InterPro"/>
</dbReference>